<keyword evidence="2" id="KW-1185">Reference proteome</keyword>
<gene>
    <name evidence="1" type="ORF">PR048_023326</name>
</gene>
<accession>A0ABQ9GTS4</accession>
<name>A0ABQ9GTS4_9NEOP</name>
<organism evidence="1 2">
    <name type="scientific">Dryococelus australis</name>
    <dbReference type="NCBI Taxonomy" id="614101"/>
    <lineage>
        <taxon>Eukaryota</taxon>
        <taxon>Metazoa</taxon>
        <taxon>Ecdysozoa</taxon>
        <taxon>Arthropoda</taxon>
        <taxon>Hexapoda</taxon>
        <taxon>Insecta</taxon>
        <taxon>Pterygota</taxon>
        <taxon>Neoptera</taxon>
        <taxon>Polyneoptera</taxon>
        <taxon>Phasmatodea</taxon>
        <taxon>Verophasmatodea</taxon>
        <taxon>Anareolatae</taxon>
        <taxon>Phasmatidae</taxon>
        <taxon>Eurycanthinae</taxon>
        <taxon>Dryococelus</taxon>
    </lineage>
</organism>
<dbReference type="PANTHER" id="PTHR45749:SF21">
    <property type="entry name" value="DUF4371 DOMAIN-CONTAINING PROTEIN"/>
    <property type="match status" value="1"/>
</dbReference>
<proteinExistence type="predicted"/>
<evidence type="ECO:0000313" key="1">
    <source>
        <dbReference type="EMBL" id="KAJ8875431.1"/>
    </source>
</evidence>
<comment type="caution">
    <text evidence="1">The sequence shown here is derived from an EMBL/GenBank/DDBJ whole genome shotgun (WGS) entry which is preliminary data.</text>
</comment>
<reference evidence="1 2" key="1">
    <citation type="submission" date="2023-02" db="EMBL/GenBank/DDBJ databases">
        <title>LHISI_Scaffold_Assembly.</title>
        <authorList>
            <person name="Stuart O.P."/>
            <person name="Cleave R."/>
            <person name="Magrath M.J.L."/>
            <person name="Mikheyev A.S."/>
        </authorList>
    </citation>
    <scope>NUCLEOTIDE SEQUENCE [LARGE SCALE GENOMIC DNA]</scope>
    <source>
        <strain evidence="1">Daus_M_001</strain>
        <tissue evidence="1">Leg muscle</tissue>
    </source>
</reference>
<dbReference type="EMBL" id="JARBHB010000009">
    <property type="protein sequence ID" value="KAJ8875431.1"/>
    <property type="molecule type" value="Genomic_DNA"/>
</dbReference>
<sequence>MSSILLIPFPALTTYSLDFGYHISDQSVVASLTNEEKYQWLKNSRVPSSDFKFPMNAEGKKKRPFQRNWLEIKKVSGGLCKMCMLFGRCEGGTNNVKLGKLVVTPLNTYKKAVETLKHHASTDYHKGNMIAKDIEMTETYKQNQKKIWRRVLLKFRIDAGDEILASRIVIPPNEIIQCCGDVITEKIFAKIKNTKYFTIMADETTDISIKE</sequence>
<dbReference type="PANTHER" id="PTHR45749">
    <property type="match status" value="1"/>
</dbReference>
<evidence type="ECO:0000313" key="2">
    <source>
        <dbReference type="Proteomes" id="UP001159363"/>
    </source>
</evidence>
<dbReference type="Proteomes" id="UP001159363">
    <property type="component" value="Chromosome 8"/>
</dbReference>
<protein>
    <submittedName>
        <fullName evidence="1">Uncharacterized protein</fullName>
    </submittedName>
</protein>